<keyword evidence="3" id="KW-1185">Reference proteome</keyword>
<accession>A0A1G5W4C4</accession>
<name>A0A1G5W4C4_9BACT</name>
<dbReference type="AlphaFoldDB" id="A0A1G5W4C4"/>
<proteinExistence type="predicted"/>
<protein>
    <recommendedName>
        <fullName evidence="4">Adhesin</fullName>
    </recommendedName>
</protein>
<dbReference type="PANTHER" id="PTHR34094">
    <property type="match status" value="1"/>
</dbReference>
<sequence>MKNSKLVVLGLSLALFFAFVQQVSALIQADPYLTKEFTLSGKGNLEVETSGSSVSVTGVSGNQVIVDMIVKRNGKEIGSTDAEVEKLLENYILDISKSGNTISLKVKSKSNDGWKNGNNLSLSFKVQAPIEISSQFQSSGGSISIDNLKGSQQISTSGGSIRVVNSSGTVTSKSSGGSFSLTDFEGQVDVQSSGGAVKIADLRGSVSVNTSGGSVTLEDITGKITASTSGGSIRAKLLAIEEDLSFKSSGGSISAEVPAGLGLNLDLRGGRVNTHLKNFDGEMKKDLIVGKMNGGGPLISMQSSGGSISLEFMD</sequence>
<dbReference type="STRING" id="279824.SAMN03080617_00911"/>
<evidence type="ECO:0000256" key="1">
    <source>
        <dbReference type="SAM" id="SignalP"/>
    </source>
</evidence>
<dbReference type="Proteomes" id="UP000198756">
    <property type="component" value="Unassembled WGS sequence"/>
</dbReference>
<evidence type="ECO:0008006" key="4">
    <source>
        <dbReference type="Google" id="ProtNLM"/>
    </source>
</evidence>
<evidence type="ECO:0000313" key="3">
    <source>
        <dbReference type="Proteomes" id="UP000198756"/>
    </source>
</evidence>
<dbReference type="EMBL" id="FMXE01000005">
    <property type="protein sequence ID" value="SDA52971.1"/>
    <property type="molecule type" value="Genomic_DNA"/>
</dbReference>
<feature type="signal peptide" evidence="1">
    <location>
        <begin position="1"/>
        <end position="25"/>
    </location>
</feature>
<dbReference type="PANTHER" id="PTHR34094:SF1">
    <property type="entry name" value="PROTEIN FAM185A"/>
    <property type="match status" value="1"/>
</dbReference>
<gene>
    <name evidence="2" type="ORF">SAMN03080617_00911</name>
</gene>
<feature type="chain" id="PRO_5011557029" description="Adhesin" evidence="1">
    <location>
        <begin position="26"/>
        <end position="314"/>
    </location>
</feature>
<reference evidence="3" key="1">
    <citation type="submission" date="2016-10" db="EMBL/GenBank/DDBJ databases">
        <authorList>
            <person name="Varghese N."/>
            <person name="Submissions S."/>
        </authorList>
    </citation>
    <scope>NUCLEOTIDE SEQUENCE [LARGE SCALE GENOMIC DNA]</scope>
    <source>
        <strain evidence="3">DSM 22703</strain>
    </source>
</reference>
<keyword evidence="1" id="KW-0732">Signal</keyword>
<organism evidence="2 3">
    <name type="scientific">Algoriphagus alkaliphilus</name>
    <dbReference type="NCBI Taxonomy" id="279824"/>
    <lineage>
        <taxon>Bacteria</taxon>
        <taxon>Pseudomonadati</taxon>
        <taxon>Bacteroidota</taxon>
        <taxon>Cytophagia</taxon>
        <taxon>Cytophagales</taxon>
        <taxon>Cyclobacteriaceae</taxon>
        <taxon>Algoriphagus</taxon>
    </lineage>
</organism>
<evidence type="ECO:0000313" key="2">
    <source>
        <dbReference type="EMBL" id="SDA52971.1"/>
    </source>
</evidence>